<dbReference type="InterPro" id="IPR050428">
    <property type="entry name" value="TCS_sensor_his_kinase"/>
</dbReference>
<evidence type="ECO:0000259" key="10">
    <source>
        <dbReference type="PROSITE" id="PS50109"/>
    </source>
</evidence>
<dbReference type="InterPro" id="IPR005467">
    <property type="entry name" value="His_kinase_dom"/>
</dbReference>
<dbReference type="AlphaFoldDB" id="A0A1N7KZZ7"/>
<keyword evidence="5 9" id="KW-0812">Transmembrane</keyword>
<keyword evidence="3" id="KW-0597">Phosphoprotein</keyword>
<dbReference type="PANTHER" id="PTHR45436:SF5">
    <property type="entry name" value="SENSOR HISTIDINE KINASE TRCS"/>
    <property type="match status" value="1"/>
</dbReference>
<keyword evidence="9" id="KW-0472">Membrane</keyword>
<keyword evidence="6 11" id="KW-0418">Kinase</keyword>
<dbReference type="InterPro" id="IPR003594">
    <property type="entry name" value="HATPase_dom"/>
</dbReference>
<dbReference type="PANTHER" id="PTHR45436">
    <property type="entry name" value="SENSOR HISTIDINE KINASE YKOH"/>
    <property type="match status" value="1"/>
</dbReference>
<organism evidence="11 12">
    <name type="scientific">Neptunomonas antarctica</name>
    <dbReference type="NCBI Taxonomy" id="619304"/>
    <lineage>
        <taxon>Bacteria</taxon>
        <taxon>Pseudomonadati</taxon>
        <taxon>Pseudomonadota</taxon>
        <taxon>Gammaproteobacteria</taxon>
        <taxon>Oceanospirillales</taxon>
        <taxon>Oceanospirillaceae</taxon>
        <taxon>Neptunomonas</taxon>
    </lineage>
</organism>
<dbReference type="Proteomes" id="UP000185999">
    <property type="component" value="Unassembled WGS sequence"/>
</dbReference>
<evidence type="ECO:0000313" key="11">
    <source>
        <dbReference type="EMBL" id="SIS67086.1"/>
    </source>
</evidence>
<evidence type="ECO:0000256" key="2">
    <source>
        <dbReference type="ARBA" id="ARBA00012438"/>
    </source>
</evidence>
<dbReference type="Pfam" id="PF02518">
    <property type="entry name" value="HATPase_c"/>
    <property type="match status" value="1"/>
</dbReference>
<dbReference type="SMART" id="SM00387">
    <property type="entry name" value="HATPase_c"/>
    <property type="match status" value="1"/>
</dbReference>
<feature type="region of interest" description="Disordered" evidence="8">
    <location>
        <begin position="302"/>
        <end position="321"/>
    </location>
</feature>
<dbReference type="InterPro" id="IPR036097">
    <property type="entry name" value="HisK_dim/P_sf"/>
</dbReference>
<evidence type="ECO:0000256" key="8">
    <source>
        <dbReference type="SAM" id="MobiDB-lite"/>
    </source>
</evidence>
<keyword evidence="4" id="KW-0808">Transferase</keyword>
<evidence type="ECO:0000256" key="3">
    <source>
        <dbReference type="ARBA" id="ARBA00022553"/>
    </source>
</evidence>
<evidence type="ECO:0000256" key="5">
    <source>
        <dbReference type="ARBA" id="ARBA00022692"/>
    </source>
</evidence>
<dbReference type="InterPro" id="IPR003661">
    <property type="entry name" value="HisK_dim/P_dom"/>
</dbReference>
<evidence type="ECO:0000256" key="9">
    <source>
        <dbReference type="SAM" id="Phobius"/>
    </source>
</evidence>
<dbReference type="Gene3D" id="1.10.287.130">
    <property type="match status" value="1"/>
</dbReference>
<reference evidence="12" key="1">
    <citation type="submission" date="2017-01" db="EMBL/GenBank/DDBJ databases">
        <authorList>
            <person name="Varghese N."/>
            <person name="Submissions S."/>
        </authorList>
    </citation>
    <scope>NUCLEOTIDE SEQUENCE [LARGE SCALE GENOMIC DNA]</scope>
    <source>
        <strain evidence="12">DSM 22306</strain>
    </source>
</reference>
<dbReference type="Gene3D" id="3.30.565.10">
    <property type="entry name" value="Histidine kinase-like ATPase, C-terminal domain"/>
    <property type="match status" value="1"/>
</dbReference>
<evidence type="ECO:0000256" key="7">
    <source>
        <dbReference type="ARBA" id="ARBA00022989"/>
    </source>
</evidence>
<dbReference type="RefSeq" id="WP_054341769.1">
    <property type="nucleotide sequence ID" value="NZ_FTOE01000003.1"/>
</dbReference>
<feature type="domain" description="Histidine kinase" evidence="10">
    <location>
        <begin position="243"/>
        <end position="458"/>
    </location>
</feature>
<dbReference type="GO" id="GO:0005886">
    <property type="term" value="C:plasma membrane"/>
    <property type="evidence" value="ECO:0007669"/>
    <property type="project" value="TreeGrafter"/>
</dbReference>
<dbReference type="SUPFAM" id="SSF47384">
    <property type="entry name" value="Homodimeric domain of signal transducing histidine kinase"/>
    <property type="match status" value="1"/>
</dbReference>
<gene>
    <name evidence="11" type="ORF">SAMN05421760_103102</name>
</gene>
<keyword evidence="12" id="KW-1185">Reference proteome</keyword>
<evidence type="ECO:0000256" key="1">
    <source>
        <dbReference type="ARBA" id="ARBA00000085"/>
    </source>
</evidence>
<feature type="transmembrane region" description="Helical" evidence="9">
    <location>
        <begin position="158"/>
        <end position="177"/>
    </location>
</feature>
<dbReference type="EC" id="2.7.13.3" evidence="2"/>
<dbReference type="STRING" id="619304.SAMN05421760_103102"/>
<name>A0A1N7KZZ7_9GAMM</name>
<keyword evidence="7 9" id="KW-1133">Transmembrane helix</keyword>
<proteinExistence type="predicted"/>
<protein>
    <recommendedName>
        <fullName evidence="2">histidine kinase</fullName>
        <ecNumber evidence="2">2.7.13.3</ecNumber>
    </recommendedName>
</protein>
<dbReference type="EMBL" id="FTOE01000003">
    <property type="protein sequence ID" value="SIS67086.1"/>
    <property type="molecule type" value="Genomic_DNA"/>
</dbReference>
<sequence>MNKQADSKRDSLRSFLRNQLLLLTGFIVAGFASLILYIYVDALDIATRKGLLVIGAYYAQLHDEGSLDKTILESDEFSIFVGQENLPISVSLRFPENVFNNYELYKNRINSDEKQPGVSPFIMLTAMPIEKGERQLFAVYHFHNNTAVNTRPPVLETVLIASFVVFFILLAAVFWMARRFNRRVLEPMEALADMAHKADETSPVQAHPILQDRTEIGLVAHALKQAMERIHTFHQREKTFLQNASHELRTPITVVGSALDIIERRLAMGKQDISQPLLHIRQACVNMKETTEALLWLSLEAPPGDRQADQPPGQSLEKSPIKADDLQQILTELVDQLGYLIEGRKINVSISMNTQNIPLYDPALVRILLANLIRNAFEHTFEGQIDIDVNNSGICITDTGIGLSGDTNLVKRGQSGRDSFGLGLDIVSRIANRKGWKLTLNSNANGGCSATLNWAIRP</sequence>
<evidence type="ECO:0000256" key="4">
    <source>
        <dbReference type="ARBA" id="ARBA00022679"/>
    </source>
</evidence>
<evidence type="ECO:0000256" key="6">
    <source>
        <dbReference type="ARBA" id="ARBA00022777"/>
    </source>
</evidence>
<dbReference type="CDD" id="cd00082">
    <property type="entry name" value="HisKA"/>
    <property type="match status" value="1"/>
</dbReference>
<feature type="transmembrane region" description="Helical" evidence="9">
    <location>
        <begin position="20"/>
        <end position="40"/>
    </location>
</feature>
<dbReference type="InterPro" id="IPR036890">
    <property type="entry name" value="HATPase_C_sf"/>
</dbReference>
<dbReference type="SUPFAM" id="SSF55874">
    <property type="entry name" value="ATPase domain of HSP90 chaperone/DNA topoisomerase II/histidine kinase"/>
    <property type="match status" value="1"/>
</dbReference>
<dbReference type="PROSITE" id="PS50109">
    <property type="entry name" value="HIS_KIN"/>
    <property type="match status" value="1"/>
</dbReference>
<evidence type="ECO:0000313" key="12">
    <source>
        <dbReference type="Proteomes" id="UP000185999"/>
    </source>
</evidence>
<comment type="catalytic activity">
    <reaction evidence="1">
        <text>ATP + protein L-histidine = ADP + protein N-phospho-L-histidine.</text>
        <dbReference type="EC" id="2.7.13.3"/>
    </reaction>
</comment>
<dbReference type="Gene3D" id="6.10.340.10">
    <property type="match status" value="1"/>
</dbReference>
<accession>A0A1N7KZZ7</accession>
<dbReference type="GO" id="GO:0000155">
    <property type="term" value="F:phosphorelay sensor kinase activity"/>
    <property type="evidence" value="ECO:0007669"/>
    <property type="project" value="InterPro"/>
</dbReference>